<proteinExistence type="predicted"/>
<dbReference type="EMBL" id="PYAS01000047">
    <property type="protein sequence ID" value="PSL17224.1"/>
    <property type="molecule type" value="Genomic_DNA"/>
</dbReference>
<dbReference type="Proteomes" id="UP000241964">
    <property type="component" value="Unassembled WGS sequence"/>
</dbReference>
<reference evidence="2 3" key="1">
    <citation type="submission" date="2018-03" db="EMBL/GenBank/DDBJ databases">
        <title>Genomic Encyclopedia of Archaeal and Bacterial Type Strains, Phase II (KMG-II): from individual species to whole genera.</title>
        <authorList>
            <person name="Goeker M."/>
        </authorList>
    </citation>
    <scope>NUCLEOTIDE SEQUENCE [LARGE SCALE GENOMIC DNA]</scope>
    <source>
        <strain evidence="2 3">DSM 29057</strain>
    </source>
</reference>
<comment type="caution">
    <text evidence="2">The sequence shown here is derived from an EMBL/GenBank/DDBJ whole genome shotgun (WGS) entry which is preliminary data.</text>
</comment>
<keyword evidence="1" id="KW-0472">Membrane</keyword>
<protein>
    <submittedName>
        <fullName evidence="2">Uncharacterized protein</fullName>
    </submittedName>
</protein>
<evidence type="ECO:0000313" key="3">
    <source>
        <dbReference type="Proteomes" id="UP000241964"/>
    </source>
</evidence>
<keyword evidence="1" id="KW-0812">Transmembrane</keyword>
<keyword evidence="3" id="KW-1185">Reference proteome</keyword>
<gene>
    <name evidence="2" type="ORF">CLV60_1472</name>
</gene>
<evidence type="ECO:0000256" key="1">
    <source>
        <dbReference type="SAM" id="Phobius"/>
    </source>
</evidence>
<organism evidence="2 3">
    <name type="scientific">Dyadobacter jiangsuensis</name>
    <dbReference type="NCBI Taxonomy" id="1591085"/>
    <lineage>
        <taxon>Bacteria</taxon>
        <taxon>Pseudomonadati</taxon>
        <taxon>Bacteroidota</taxon>
        <taxon>Cytophagia</taxon>
        <taxon>Cytophagales</taxon>
        <taxon>Spirosomataceae</taxon>
        <taxon>Dyadobacter</taxon>
    </lineage>
</organism>
<sequence length="30" mass="3379">MFTLVPISVITNMVFILLLELLSVKVKVFA</sequence>
<feature type="transmembrane region" description="Helical" evidence="1">
    <location>
        <begin position="6"/>
        <end position="24"/>
    </location>
</feature>
<dbReference type="AlphaFoldDB" id="A0A2P8F671"/>
<keyword evidence="1" id="KW-1133">Transmembrane helix</keyword>
<evidence type="ECO:0000313" key="2">
    <source>
        <dbReference type="EMBL" id="PSL17224.1"/>
    </source>
</evidence>
<name>A0A2P8F671_9BACT</name>
<accession>A0A2P8F671</accession>